<dbReference type="Proteomes" id="UP000471147">
    <property type="component" value="Unassembled WGS sequence"/>
</dbReference>
<dbReference type="InterPro" id="IPR048851">
    <property type="entry name" value="PaaA2_dom"/>
</dbReference>
<sequence length="64" mass="7209">MNLRSPIVSEFDTVEKAKAYEAWLHQKVADSLNEDSPAVSHDEAMGRARKIVETKRGAKTHMAR</sequence>
<dbReference type="Pfam" id="PF21217">
    <property type="entry name" value="PaaA2"/>
    <property type="match status" value="1"/>
</dbReference>
<reference evidence="3 4" key="1">
    <citation type="submission" date="2019-01" db="EMBL/GenBank/DDBJ databases">
        <title>Sphingorhabdus lacus sp.nov., isolated from an oligotrophic freshwater lake.</title>
        <authorList>
            <person name="Park M."/>
        </authorList>
    </citation>
    <scope>NUCLEOTIDE SEQUENCE [LARGE SCALE GENOMIC DNA]</scope>
    <source>
        <strain evidence="3 4">IMCC26285</strain>
    </source>
</reference>
<accession>A0A6I4LZ91</accession>
<feature type="compositionally biased region" description="Basic and acidic residues" evidence="1">
    <location>
        <begin position="40"/>
        <end position="56"/>
    </location>
</feature>
<evidence type="ECO:0000313" key="4">
    <source>
        <dbReference type="Proteomes" id="UP000471147"/>
    </source>
</evidence>
<organism evidence="3 4">
    <name type="scientific">Sphingorhabdus profundilacus</name>
    <dbReference type="NCBI Taxonomy" id="2509718"/>
    <lineage>
        <taxon>Bacteria</taxon>
        <taxon>Pseudomonadati</taxon>
        <taxon>Pseudomonadota</taxon>
        <taxon>Alphaproteobacteria</taxon>
        <taxon>Sphingomonadales</taxon>
        <taxon>Sphingomonadaceae</taxon>
        <taxon>Sphingorhabdus</taxon>
    </lineage>
</organism>
<evidence type="ECO:0000259" key="2">
    <source>
        <dbReference type="Pfam" id="PF21217"/>
    </source>
</evidence>
<feature type="domain" description="Stability determinant" evidence="2">
    <location>
        <begin position="15"/>
        <end position="45"/>
    </location>
</feature>
<keyword evidence="4" id="KW-1185">Reference proteome</keyword>
<dbReference type="Gene3D" id="6.20.450.20">
    <property type="match status" value="1"/>
</dbReference>
<comment type="caution">
    <text evidence="3">The sequence shown here is derived from an EMBL/GenBank/DDBJ whole genome shotgun (WGS) entry which is preliminary data.</text>
</comment>
<proteinExistence type="predicted"/>
<dbReference type="RefSeq" id="WP_160353582.1">
    <property type="nucleotide sequence ID" value="NZ_SDWJ01000001.1"/>
</dbReference>
<dbReference type="OrthoDB" id="9799097at2"/>
<feature type="region of interest" description="Disordered" evidence="1">
    <location>
        <begin position="34"/>
        <end position="64"/>
    </location>
</feature>
<evidence type="ECO:0000256" key="1">
    <source>
        <dbReference type="SAM" id="MobiDB-lite"/>
    </source>
</evidence>
<protein>
    <recommendedName>
        <fullName evidence="2">Stability determinant domain-containing protein</fullName>
    </recommendedName>
</protein>
<dbReference type="EMBL" id="SDWJ01000001">
    <property type="protein sequence ID" value="MVZ97393.1"/>
    <property type="molecule type" value="Genomic_DNA"/>
</dbReference>
<name>A0A6I4LZ91_9SPHN</name>
<gene>
    <name evidence="3" type="ORF">EUU23_06695</name>
</gene>
<dbReference type="AlphaFoldDB" id="A0A6I4LZ91"/>
<evidence type="ECO:0000313" key="3">
    <source>
        <dbReference type="EMBL" id="MVZ97393.1"/>
    </source>
</evidence>